<evidence type="ECO:0000256" key="2">
    <source>
        <dbReference type="SAM" id="SignalP"/>
    </source>
</evidence>
<reference evidence="3 4" key="1">
    <citation type="journal article" date="2005" name="Nature">
        <title>The genome of the social amoeba Dictyostelium discoideum.</title>
        <authorList>
            <consortium name="The Dictyostelium discoideum Sequencing Consortium"/>
            <person name="Eichinger L."/>
            <person name="Pachebat J.A."/>
            <person name="Glockner G."/>
            <person name="Rajandream M.A."/>
            <person name="Sucgang R."/>
            <person name="Berriman M."/>
            <person name="Song J."/>
            <person name="Olsen R."/>
            <person name="Szafranski K."/>
            <person name="Xu Q."/>
            <person name="Tunggal B."/>
            <person name="Kummerfeld S."/>
            <person name="Madera M."/>
            <person name="Konfortov B.A."/>
            <person name="Rivero F."/>
            <person name="Bankier A.T."/>
            <person name="Lehmann R."/>
            <person name="Hamlin N."/>
            <person name="Davies R."/>
            <person name="Gaudet P."/>
            <person name="Fey P."/>
            <person name="Pilcher K."/>
            <person name="Chen G."/>
            <person name="Saunders D."/>
            <person name="Sodergren E."/>
            <person name="Davis P."/>
            <person name="Kerhornou A."/>
            <person name="Nie X."/>
            <person name="Hall N."/>
            <person name="Anjard C."/>
            <person name="Hemphill L."/>
            <person name="Bason N."/>
            <person name="Farbrother P."/>
            <person name="Desany B."/>
            <person name="Just E."/>
            <person name="Morio T."/>
            <person name="Rost R."/>
            <person name="Churcher C."/>
            <person name="Cooper J."/>
            <person name="Haydock S."/>
            <person name="van Driessche N."/>
            <person name="Cronin A."/>
            <person name="Goodhead I."/>
            <person name="Muzny D."/>
            <person name="Mourier T."/>
            <person name="Pain A."/>
            <person name="Lu M."/>
            <person name="Harper D."/>
            <person name="Lindsay R."/>
            <person name="Hauser H."/>
            <person name="James K."/>
            <person name="Quiles M."/>
            <person name="Madan Babu M."/>
            <person name="Saito T."/>
            <person name="Buchrieser C."/>
            <person name="Wardroper A."/>
            <person name="Felder M."/>
            <person name="Thangavelu M."/>
            <person name="Johnson D."/>
            <person name="Knights A."/>
            <person name="Loulseged H."/>
            <person name="Mungall K."/>
            <person name="Oliver K."/>
            <person name="Price C."/>
            <person name="Quail M.A."/>
            <person name="Urushihara H."/>
            <person name="Hernandez J."/>
            <person name="Rabbinowitsch E."/>
            <person name="Steffen D."/>
            <person name="Sanders M."/>
            <person name="Ma J."/>
            <person name="Kohara Y."/>
            <person name="Sharp S."/>
            <person name="Simmonds M."/>
            <person name="Spiegler S."/>
            <person name="Tivey A."/>
            <person name="Sugano S."/>
            <person name="White B."/>
            <person name="Walker D."/>
            <person name="Woodward J."/>
            <person name="Winckler T."/>
            <person name="Tanaka Y."/>
            <person name="Shaulsky G."/>
            <person name="Schleicher M."/>
            <person name="Weinstock G."/>
            <person name="Rosenthal A."/>
            <person name="Cox E.C."/>
            <person name="Chisholm R.L."/>
            <person name="Gibbs R."/>
            <person name="Loomis W.F."/>
            <person name="Platzer M."/>
            <person name="Kay R.R."/>
            <person name="Williams J."/>
            <person name="Dear P.H."/>
            <person name="Noegel A.A."/>
            <person name="Barrell B."/>
            <person name="Kuspa A."/>
        </authorList>
    </citation>
    <scope>NUCLEOTIDE SEQUENCE [LARGE SCALE GENOMIC DNA]</scope>
    <source>
        <strain evidence="3 4">AX4</strain>
    </source>
</reference>
<dbReference type="InParanoid" id="Q55E14"/>
<name>Q55E14_DICDI</name>
<evidence type="ECO:0000313" key="4">
    <source>
        <dbReference type="Proteomes" id="UP000002195"/>
    </source>
</evidence>
<sequence length="426" mass="49228">MKKSNIIIFLVLFSSFLIKTIKSDFIKGFLDLSEKSNGIILYKTNSKDFLIASSFEGELFKIQVSTKSIILKSTFNDKINLLPNEKSSGFLDEKNNLFYLASTLFNRSIQISIFSAIDLKFLTSIFIYNENIPFNENCLFLDNELNLYFISTNSIYKLKYDDRSVNLKIIQNEILPTDCIIPSSSVYNLNRNLLLLGCTSKYGTLYEINMKNLSTIESHIYYYGEGIDTLLIGPKNSFSFLEGTQNYPYHLVSFTFRDIESSVYRNRETYFGKPISASSDNERFALFIFSHDILLLDLTDSTGNYPYDIDYLEEVIGLSSVYNSKDNTITISTNSSRIFFYQIPITTPQDSIQVESFFMITPLLIVLLILIIFSIKLIYSKCCKIRNDQDEDDRDEEETILKNEEISNKETNNIIEFYKGDYKLIE</sequence>
<dbReference type="Proteomes" id="UP000002195">
    <property type="component" value="Unassembled WGS sequence"/>
</dbReference>
<proteinExistence type="predicted"/>
<keyword evidence="1" id="KW-0812">Transmembrane</keyword>
<dbReference type="KEGG" id="ddi:DDB_G0270520"/>
<dbReference type="HOGENOM" id="CLU_644695_0_0_1"/>
<gene>
    <name evidence="3" type="ORF">DDB_G0270520</name>
</gene>
<dbReference type="FunCoup" id="Q55E14">
    <property type="interactions" value="744"/>
</dbReference>
<dbReference type="GeneID" id="8616911"/>
<feature type="signal peptide" evidence="2">
    <location>
        <begin position="1"/>
        <end position="23"/>
    </location>
</feature>
<dbReference type="dictyBase" id="DDB_G0270520"/>
<evidence type="ECO:0000256" key="1">
    <source>
        <dbReference type="SAM" id="Phobius"/>
    </source>
</evidence>
<evidence type="ECO:0000313" key="3">
    <source>
        <dbReference type="EMBL" id="EAL72610.1"/>
    </source>
</evidence>
<dbReference type="VEuPathDB" id="AmoebaDB:DDB_G0270520"/>
<comment type="caution">
    <text evidence="3">The sequence shown here is derived from an EMBL/GenBank/DDBJ whole genome shotgun (WGS) entry which is preliminary data.</text>
</comment>
<dbReference type="PaxDb" id="44689-DDB0201729"/>
<accession>Q55E14</accession>
<keyword evidence="4" id="KW-1185">Reference proteome</keyword>
<protein>
    <submittedName>
        <fullName evidence="3">Uncharacterized protein</fullName>
    </submittedName>
</protein>
<feature type="chain" id="PRO_5004250555" evidence="2">
    <location>
        <begin position="24"/>
        <end position="426"/>
    </location>
</feature>
<keyword evidence="2" id="KW-0732">Signal</keyword>
<feature type="transmembrane region" description="Helical" evidence="1">
    <location>
        <begin position="357"/>
        <end position="379"/>
    </location>
</feature>
<keyword evidence="1" id="KW-0472">Membrane</keyword>
<dbReference type="EMBL" id="AAFI02000005">
    <property type="protein sequence ID" value="EAL72610.1"/>
    <property type="molecule type" value="Genomic_DNA"/>
</dbReference>
<organism evidence="3 4">
    <name type="scientific">Dictyostelium discoideum</name>
    <name type="common">Social amoeba</name>
    <dbReference type="NCBI Taxonomy" id="44689"/>
    <lineage>
        <taxon>Eukaryota</taxon>
        <taxon>Amoebozoa</taxon>
        <taxon>Evosea</taxon>
        <taxon>Eumycetozoa</taxon>
        <taxon>Dictyostelia</taxon>
        <taxon>Dictyosteliales</taxon>
        <taxon>Dictyosteliaceae</taxon>
        <taxon>Dictyostelium</taxon>
    </lineage>
</organism>
<dbReference type="OMA" id="NYPYHLV"/>
<dbReference type="AlphaFoldDB" id="Q55E14"/>
<keyword evidence="1" id="KW-1133">Transmembrane helix</keyword>
<dbReference type="eggNOG" id="ENOG502RE9S">
    <property type="taxonomic scope" value="Eukaryota"/>
</dbReference>
<dbReference type="RefSeq" id="XP_645967.1">
    <property type="nucleotide sequence ID" value="XM_640875.1"/>
</dbReference>